<dbReference type="VEuPathDB" id="FungiDB:CHGG_05094"/>
<keyword evidence="3" id="KW-1185">Reference proteome</keyword>
<feature type="compositionally biased region" description="Basic and acidic residues" evidence="1">
    <location>
        <begin position="149"/>
        <end position="177"/>
    </location>
</feature>
<dbReference type="AlphaFoldDB" id="Q2GZF2"/>
<reference evidence="3" key="1">
    <citation type="journal article" date="2015" name="Genome Announc.">
        <title>Draft genome sequence of the cellulolytic fungus Chaetomium globosum.</title>
        <authorList>
            <person name="Cuomo C.A."/>
            <person name="Untereiner W.A."/>
            <person name="Ma L.-J."/>
            <person name="Grabherr M."/>
            <person name="Birren B.W."/>
        </authorList>
    </citation>
    <scope>NUCLEOTIDE SEQUENCE [LARGE SCALE GENOMIC DNA]</scope>
    <source>
        <strain evidence="3">ATCC 6205 / CBS 148.51 / DSM 1962 / NBRC 6347 / NRRL 1970</strain>
    </source>
</reference>
<dbReference type="STRING" id="306901.Q2GZF2"/>
<gene>
    <name evidence="2" type="ORF">CHGG_05094</name>
</gene>
<feature type="region of interest" description="Disordered" evidence="1">
    <location>
        <begin position="149"/>
        <end position="204"/>
    </location>
</feature>
<protein>
    <submittedName>
        <fullName evidence="2">Uncharacterized protein</fullName>
    </submittedName>
</protein>
<feature type="compositionally biased region" description="Polar residues" evidence="1">
    <location>
        <begin position="29"/>
        <end position="60"/>
    </location>
</feature>
<dbReference type="HOGENOM" id="CLU_1343092_0_0_1"/>
<dbReference type="RefSeq" id="XP_001224308.1">
    <property type="nucleotide sequence ID" value="XM_001224307.1"/>
</dbReference>
<evidence type="ECO:0000313" key="3">
    <source>
        <dbReference type="Proteomes" id="UP000001056"/>
    </source>
</evidence>
<evidence type="ECO:0000256" key="1">
    <source>
        <dbReference type="SAM" id="MobiDB-lite"/>
    </source>
</evidence>
<organism evidence="2 3">
    <name type="scientific">Chaetomium globosum (strain ATCC 6205 / CBS 148.51 / DSM 1962 / NBRC 6347 / NRRL 1970)</name>
    <name type="common">Soil fungus</name>
    <dbReference type="NCBI Taxonomy" id="306901"/>
    <lineage>
        <taxon>Eukaryota</taxon>
        <taxon>Fungi</taxon>
        <taxon>Dikarya</taxon>
        <taxon>Ascomycota</taxon>
        <taxon>Pezizomycotina</taxon>
        <taxon>Sordariomycetes</taxon>
        <taxon>Sordariomycetidae</taxon>
        <taxon>Sordariales</taxon>
        <taxon>Chaetomiaceae</taxon>
        <taxon>Chaetomium</taxon>
    </lineage>
</organism>
<feature type="compositionally biased region" description="Low complexity" evidence="1">
    <location>
        <begin position="11"/>
        <end position="27"/>
    </location>
</feature>
<dbReference type="GeneID" id="4391962"/>
<dbReference type="OrthoDB" id="3543857at2759"/>
<dbReference type="Proteomes" id="UP000001056">
    <property type="component" value="Unassembled WGS sequence"/>
</dbReference>
<evidence type="ECO:0000313" key="2">
    <source>
        <dbReference type="EMBL" id="EAQ88475.1"/>
    </source>
</evidence>
<name>Q2GZF2_CHAGB</name>
<dbReference type="EMBL" id="CH408032">
    <property type="protein sequence ID" value="EAQ88475.1"/>
    <property type="molecule type" value="Genomic_DNA"/>
</dbReference>
<dbReference type="InParanoid" id="Q2GZF2"/>
<sequence>MTGTMIAQHDTPSSSTSSVAAGSADSTMPYLTSPDTARTSPDTARTSPDTASASPDTSSIGPYVPGSIPLPKISLLPPENGKTGQIADKILMPRQLPHLPPGHTQTVPMYNISYPDRPGKRELVPFNEILQHVSLRELERWEDQCPHLRKEQKQQKAKARRQELRKQRQKEKEEGPKTRMVTRATRKRTGEVLLDKLNPSVGKY</sequence>
<accession>Q2GZF2</accession>
<feature type="region of interest" description="Disordered" evidence="1">
    <location>
        <begin position="1"/>
        <end position="65"/>
    </location>
</feature>
<proteinExistence type="predicted"/>